<organism evidence="7 8">
    <name type="scientific">Acrasis kona</name>
    <dbReference type="NCBI Taxonomy" id="1008807"/>
    <lineage>
        <taxon>Eukaryota</taxon>
        <taxon>Discoba</taxon>
        <taxon>Heterolobosea</taxon>
        <taxon>Tetramitia</taxon>
        <taxon>Eutetramitia</taxon>
        <taxon>Acrasidae</taxon>
        <taxon>Acrasis</taxon>
    </lineage>
</organism>
<dbReference type="GO" id="GO:0016020">
    <property type="term" value="C:membrane"/>
    <property type="evidence" value="ECO:0007669"/>
    <property type="project" value="UniProtKB-SubCell"/>
</dbReference>
<gene>
    <name evidence="7" type="ORF">AKO1_012916</name>
</gene>
<evidence type="ECO:0000313" key="7">
    <source>
        <dbReference type="EMBL" id="KAL0478056.1"/>
    </source>
</evidence>
<feature type="transmembrane region" description="Helical" evidence="5">
    <location>
        <begin position="64"/>
        <end position="83"/>
    </location>
</feature>
<sequence>MSTIRQRPVAAVKAQAEGVVNAVEDVIGEMTKKQGDVSIFSSWTTIRETYGVGVYNYFKFAKDIALLHIPLLGLQLYLYWVTYTEEGSTFSIFPSDLTMPYLNLWRLVNVICIFLTFAFPITYFFKTKFWYDKENIIDGDSSRPEDVIKENVNYTFNQRALRFLLSYAAFFAMYLSQIVLLVTLDVWQTKLTHQKETSGSTTALTFAQLAASIGLTISRSAFDFVAPMLTDFEKHRSKTDVRRHNCFKLVLFRLASLFIMTFMRGYYATDCAIDVLGNVYLVHVIFDLVLSNILEWASPIAAWMFSTALSANKDAEDNKPEWDTDQEYLEIICRQYMIYAGLPSFPMVALFGLVIAFLEVYLDLARLIYVCKKPRKTNSSMKGVTVAYLLLAAALSVLNWGGGSLYTMTGSYYCNPHYTKSNSCTLCPLFSTMNQTTFQ</sequence>
<dbReference type="Proteomes" id="UP001431209">
    <property type="component" value="Unassembled WGS sequence"/>
</dbReference>
<feature type="transmembrane region" description="Helical" evidence="5">
    <location>
        <begin position="103"/>
        <end position="125"/>
    </location>
</feature>
<dbReference type="PANTHER" id="PTHR12308">
    <property type="entry name" value="ANOCTAMIN"/>
    <property type="match status" value="1"/>
</dbReference>
<dbReference type="AlphaFoldDB" id="A0AAW2YMK0"/>
<feature type="transmembrane region" description="Helical" evidence="5">
    <location>
        <begin position="164"/>
        <end position="184"/>
    </location>
</feature>
<proteinExistence type="predicted"/>
<evidence type="ECO:0000256" key="5">
    <source>
        <dbReference type="SAM" id="Phobius"/>
    </source>
</evidence>
<comment type="subcellular location">
    <subcellularLocation>
        <location evidence="1">Membrane</location>
        <topology evidence="1">Multi-pass membrane protein</topology>
    </subcellularLocation>
</comment>
<evidence type="ECO:0000313" key="8">
    <source>
        <dbReference type="Proteomes" id="UP001431209"/>
    </source>
</evidence>
<feature type="transmembrane region" description="Helical" evidence="5">
    <location>
        <begin position="246"/>
        <end position="267"/>
    </location>
</feature>
<evidence type="ECO:0000259" key="6">
    <source>
        <dbReference type="Pfam" id="PF04547"/>
    </source>
</evidence>
<feature type="transmembrane region" description="Helical" evidence="5">
    <location>
        <begin position="336"/>
        <end position="362"/>
    </location>
</feature>
<feature type="transmembrane region" description="Helical" evidence="5">
    <location>
        <begin position="204"/>
        <end position="225"/>
    </location>
</feature>
<dbReference type="Pfam" id="PF04547">
    <property type="entry name" value="Anoctamin"/>
    <property type="match status" value="1"/>
</dbReference>
<evidence type="ECO:0000256" key="4">
    <source>
        <dbReference type="ARBA" id="ARBA00023136"/>
    </source>
</evidence>
<name>A0AAW2YMK0_9EUKA</name>
<feature type="domain" description="Anoctamin transmembrane" evidence="6">
    <location>
        <begin position="46"/>
        <end position="397"/>
    </location>
</feature>
<dbReference type="InterPro" id="IPR007632">
    <property type="entry name" value="Anoctamin"/>
</dbReference>
<evidence type="ECO:0000256" key="1">
    <source>
        <dbReference type="ARBA" id="ARBA00004141"/>
    </source>
</evidence>
<dbReference type="GO" id="GO:0005254">
    <property type="term" value="F:chloride channel activity"/>
    <property type="evidence" value="ECO:0007669"/>
    <property type="project" value="TreeGrafter"/>
</dbReference>
<feature type="transmembrane region" description="Helical" evidence="5">
    <location>
        <begin position="383"/>
        <end position="402"/>
    </location>
</feature>
<protein>
    <recommendedName>
        <fullName evidence="6">Anoctamin transmembrane domain-containing protein</fullName>
    </recommendedName>
</protein>
<keyword evidence="3 5" id="KW-1133">Transmembrane helix</keyword>
<keyword evidence="2 5" id="KW-0812">Transmembrane</keyword>
<evidence type="ECO:0000256" key="2">
    <source>
        <dbReference type="ARBA" id="ARBA00022692"/>
    </source>
</evidence>
<comment type="caution">
    <text evidence="7">The sequence shown here is derived from an EMBL/GenBank/DDBJ whole genome shotgun (WGS) entry which is preliminary data.</text>
</comment>
<dbReference type="EMBL" id="JAOPGA020000300">
    <property type="protein sequence ID" value="KAL0478056.1"/>
    <property type="molecule type" value="Genomic_DNA"/>
</dbReference>
<accession>A0AAW2YMK0</accession>
<keyword evidence="4 5" id="KW-0472">Membrane</keyword>
<dbReference type="InterPro" id="IPR049452">
    <property type="entry name" value="Anoctamin_TM"/>
</dbReference>
<evidence type="ECO:0000256" key="3">
    <source>
        <dbReference type="ARBA" id="ARBA00022989"/>
    </source>
</evidence>
<dbReference type="PANTHER" id="PTHR12308:SF80">
    <property type="entry name" value="DUF590 FAMILY PROTEIN"/>
    <property type="match status" value="1"/>
</dbReference>
<keyword evidence="8" id="KW-1185">Reference proteome</keyword>
<reference evidence="7 8" key="1">
    <citation type="submission" date="2024-03" db="EMBL/GenBank/DDBJ databases">
        <title>The Acrasis kona genome and developmental transcriptomes reveal deep origins of eukaryotic multicellular pathways.</title>
        <authorList>
            <person name="Sheikh S."/>
            <person name="Fu C.-J."/>
            <person name="Brown M.W."/>
            <person name="Baldauf S.L."/>
        </authorList>
    </citation>
    <scope>NUCLEOTIDE SEQUENCE [LARGE SCALE GENOMIC DNA]</scope>
    <source>
        <strain evidence="7 8">ATCC MYA-3509</strain>
    </source>
</reference>